<evidence type="ECO:0000256" key="1">
    <source>
        <dbReference type="ARBA" id="ARBA00004418"/>
    </source>
</evidence>
<dbReference type="PANTHER" id="PTHR36307:SF1">
    <property type="entry name" value="FLAGELLA BASAL BODY P-RING FORMATION PROTEIN FLGA"/>
    <property type="match status" value="1"/>
</dbReference>
<dbReference type="NCBIfam" id="TIGR03170">
    <property type="entry name" value="flgA_cterm"/>
    <property type="match status" value="1"/>
</dbReference>
<dbReference type="InterPro" id="IPR013974">
    <property type="entry name" value="SAF"/>
</dbReference>
<sequence>MHALRPIRRPVPLAVTPLSRGMIGRTVLALAAFLTVTLFTLPLMAAGTTLRLRGDVTARGDTLSFGDLVEGAPADLAARALFRAPALGAVGTIQARRIIEAAAALGLTGIETGGRLQVTVQRAARRVGATEIEAALKRALETGYGLDPKSLSVRLDGDAPMLLAPLDLDGQAAAVDLTYDPRTRRVAGLVVLGERQASLRVAGVAVETREVAVLTRSLNRGEAVASADLTVERRPRDSVPNDVQGALTLVVGQVAQRPLSAGAVLRSGDVAPPDLVARGDSVAIVFETPRRVAVAARHRQRERPPRRQRLGDERRLEEGAASRGDRPGAGLGRPGSAASADPSGQRRPVSRAASLPSFSPSR</sequence>
<keyword evidence="3" id="KW-0574">Periplasm</keyword>
<dbReference type="CDD" id="cd11614">
    <property type="entry name" value="SAF_CpaB_FlgA_like"/>
    <property type="match status" value="1"/>
</dbReference>
<comment type="subcellular location">
    <subcellularLocation>
        <location evidence="1">Periplasm</location>
    </subcellularLocation>
</comment>
<evidence type="ECO:0000259" key="5">
    <source>
        <dbReference type="SMART" id="SM00858"/>
    </source>
</evidence>
<feature type="compositionally biased region" description="Basic and acidic residues" evidence="4">
    <location>
        <begin position="302"/>
        <end position="326"/>
    </location>
</feature>
<proteinExistence type="predicted"/>
<evidence type="ECO:0000256" key="2">
    <source>
        <dbReference type="ARBA" id="ARBA00022729"/>
    </source>
</evidence>
<name>A0A2N9APS5_METEX</name>
<dbReference type="GO" id="GO:0042597">
    <property type="term" value="C:periplasmic space"/>
    <property type="evidence" value="ECO:0007669"/>
    <property type="project" value="UniProtKB-SubCell"/>
</dbReference>
<organism evidence="6 7">
    <name type="scientific">Methylorubrum extorquens</name>
    <name type="common">Methylobacterium dichloromethanicum</name>
    <name type="synonym">Methylobacterium extorquens</name>
    <dbReference type="NCBI Taxonomy" id="408"/>
    <lineage>
        <taxon>Bacteria</taxon>
        <taxon>Pseudomonadati</taxon>
        <taxon>Pseudomonadota</taxon>
        <taxon>Alphaproteobacteria</taxon>
        <taxon>Hyphomicrobiales</taxon>
        <taxon>Methylobacteriaceae</taxon>
        <taxon>Methylorubrum</taxon>
    </lineage>
</organism>
<dbReference type="AlphaFoldDB" id="A0A2N9APS5"/>
<keyword evidence="2" id="KW-0732">Signal</keyword>
<dbReference type="EMBL" id="LT962688">
    <property type="protein sequence ID" value="SOR29313.1"/>
    <property type="molecule type" value="Genomic_DNA"/>
</dbReference>
<dbReference type="Gene3D" id="3.90.1210.10">
    <property type="entry name" value="Antifreeze-like/N-acetylneuraminic acid synthase C-terminal domain"/>
    <property type="match status" value="1"/>
</dbReference>
<evidence type="ECO:0000313" key="7">
    <source>
        <dbReference type="Proteomes" id="UP000233769"/>
    </source>
</evidence>
<gene>
    <name evidence="6" type="primary">flgA</name>
    <name evidence="6" type="ORF">TK0001_2711</name>
</gene>
<evidence type="ECO:0000256" key="4">
    <source>
        <dbReference type="SAM" id="MobiDB-lite"/>
    </source>
</evidence>
<dbReference type="Pfam" id="PF13144">
    <property type="entry name" value="ChapFlgA"/>
    <property type="match status" value="1"/>
</dbReference>
<dbReference type="GO" id="GO:0044780">
    <property type="term" value="P:bacterial-type flagellum assembly"/>
    <property type="evidence" value="ECO:0007669"/>
    <property type="project" value="InterPro"/>
</dbReference>
<dbReference type="InterPro" id="IPR017585">
    <property type="entry name" value="SAF_FlgA"/>
</dbReference>
<dbReference type="SMART" id="SM00858">
    <property type="entry name" value="SAF"/>
    <property type="match status" value="1"/>
</dbReference>
<dbReference type="Proteomes" id="UP000233769">
    <property type="component" value="Chromosome tk0001"/>
</dbReference>
<feature type="domain" description="SAF" evidence="5">
    <location>
        <begin position="209"/>
        <end position="271"/>
    </location>
</feature>
<evidence type="ECO:0000256" key="3">
    <source>
        <dbReference type="ARBA" id="ARBA00022764"/>
    </source>
</evidence>
<protein>
    <submittedName>
        <fullName evidence="6">Flageller protein FlgA</fullName>
    </submittedName>
</protein>
<dbReference type="PANTHER" id="PTHR36307">
    <property type="entry name" value="FLAGELLA BASAL BODY P-RING FORMATION PROTEIN FLGA"/>
    <property type="match status" value="1"/>
</dbReference>
<dbReference type="InterPro" id="IPR039246">
    <property type="entry name" value="Flagellar_FlgA"/>
</dbReference>
<reference evidence="7" key="1">
    <citation type="submission" date="2017-10" db="EMBL/GenBank/DDBJ databases">
        <authorList>
            <person name="Regsiter A."/>
            <person name="William W."/>
        </authorList>
    </citation>
    <scope>NUCLEOTIDE SEQUENCE [LARGE SCALE GENOMIC DNA]</scope>
</reference>
<feature type="region of interest" description="Disordered" evidence="4">
    <location>
        <begin position="294"/>
        <end position="362"/>
    </location>
</feature>
<evidence type="ECO:0000313" key="6">
    <source>
        <dbReference type="EMBL" id="SOR29313.1"/>
    </source>
</evidence>
<accession>A0A2N9APS5</accession>